<evidence type="ECO:0000256" key="3">
    <source>
        <dbReference type="ARBA" id="ARBA00004603"/>
    </source>
</evidence>
<comment type="subcellular location">
    <subcellularLocation>
        <location evidence="2">Cytoplasmic vesicle</location>
    </subcellularLocation>
    <subcellularLocation>
        <location evidence="1">Early endosome</location>
    </subcellularLocation>
    <subcellularLocation>
        <location evidence="3">Late endosome</location>
    </subcellularLocation>
</comment>
<dbReference type="GO" id="GO:0007034">
    <property type="term" value="P:vacuolar transport"/>
    <property type="evidence" value="ECO:0007669"/>
    <property type="project" value="TreeGrafter"/>
</dbReference>
<dbReference type="Proteomes" id="UP001208570">
    <property type="component" value="Unassembled WGS sequence"/>
</dbReference>
<feature type="transmembrane region" description="Helical" evidence="6">
    <location>
        <begin position="6"/>
        <end position="23"/>
    </location>
</feature>
<dbReference type="EMBL" id="JAODUP010000177">
    <property type="protein sequence ID" value="KAK2158094.1"/>
    <property type="molecule type" value="Genomic_DNA"/>
</dbReference>
<keyword evidence="5" id="KW-0968">Cytoplasmic vesicle</keyword>
<evidence type="ECO:0000256" key="4">
    <source>
        <dbReference type="ARBA" id="ARBA00022753"/>
    </source>
</evidence>
<evidence type="ECO:0000256" key="2">
    <source>
        <dbReference type="ARBA" id="ARBA00004541"/>
    </source>
</evidence>
<dbReference type="InterPro" id="IPR040057">
    <property type="entry name" value="Spe-39"/>
</dbReference>
<dbReference type="GO" id="GO:0005769">
    <property type="term" value="C:early endosome"/>
    <property type="evidence" value="ECO:0007669"/>
    <property type="project" value="UniProtKB-SubCell"/>
</dbReference>
<evidence type="ECO:0000256" key="6">
    <source>
        <dbReference type="SAM" id="Phobius"/>
    </source>
</evidence>
<keyword evidence="8" id="KW-1185">Reference proteome</keyword>
<keyword evidence="6" id="KW-0472">Membrane</keyword>
<dbReference type="PANTHER" id="PTHR13364">
    <property type="entry name" value="DEFECTIVE SPERMATOGENESIS PROTEIN 39"/>
    <property type="match status" value="1"/>
</dbReference>
<accession>A0AAD9N8J9</accession>
<evidence type="ECO:0000313" key="7">
    <source>
        <dbReference type="EMBL" id="KAK2158094.1"/>
    </source>
</evidence>
<dbReference type="GO" id="GO:0005770">
    <property type="term" value="C:late endosome"/>
    <property type="evidence" value="ECO:0007669"/>
    <property type="project" value="UniProtKB-SubCell"/>
</dbReference>
<keyword evidence="4" id="KW-0967">Endosome</keyword>
<dbReference type="AlphaFoldDB" id="A0AAD9N8J9"/>
<sequence length="71" mass="8376">MFDSCVWYMCLLNVLIIITLQVLNKYCKLIENSDQKIETGQKYNCHETVIETLVQLKDRQQLADYHGKLKP</sequence>
<keyword evidence="6" id="KW-1133">Transmembrane helix</keyword>
<gene>
    <name evidence="7" type="ORF">LSH36_177g02040</name>
</gene>
<evidence type="ECO:0000256" key="1">
    <source>
        <dbReference type="ARBA" id="ARBA00004412"/>
    </source>
</evidence>
<proteinExistence type="predicted"/>
<reference evidence="7" key="1">
    <citation type="journal article" date="2023" name="Mol. Biol. Evol.">
        <title>Third-Generation Sequencing Reveals the Adaptive Role of the Epigenome in Three Deep-Sea Polychaetes.</title>
        <authorList>
            <person name="Perez M."/>
            <person name="Aroh O."/>
            <person name="Sun Y."/>
            <person name="Lan Y."/>
            <person name="Juniper S.K."/>
            <person name="Young C.R."/>
            <person name="Angers B."/>
            <person name="Qian P.Y."/>
        </authorList>
    </citation>
    <scope>NUCLEOTIDE SEQUENCE</scope>
    <source>
        <strain evidence="7">P08H-3</strain>
    </source>
</reference>
<protein>
    <submittedName>
        <fullName evidence="7">Uncharacterized protein</fullName>
    </submittedName>
</protein>
<comment type="caution">
    <text evidence="7">The sequence shown here is derived from an EMBL/GenBank/DDBJ whole genome shotgun (WGS) entry which is preliminary data.</text>
</comment>
<evidence type="ECO:0000313" key="8">
    <source>
        <dbReference type="Proteomes" id="UP001208570"/>
    </source>
</evidence>
<organism evidence="7 8">
    <name type="scientific">Paralvinella palmiformis</name>
    <dbReference type="NCBI Taxonomy" id="53620"/>
    <lineage>
        <taxon>Eukaryota</taxon>
        <taxon>Metazoa</taxon>
        <taxon>Spiralia</taxon>
        <taxon>Lophotrochozoa</taxon>
        <taxon>Annelida</taxon>
        <taxon>Polychaeta</taxon>
        <taxon>Sedentaria</taxon>
        <taxon>Canalipalpata</taxon>
        <taxon>Terebellida</taxon>
        <taxon>Terebelliformia</taxon>
        <taxon>Alvinellidae</taxon>
        <taxon>Paralvinella</taxon>
    </lineage>
</organism>
<evidence type="ECO:0000256" key="5">
    <source>
        <dbReference type="ARBA" id="ARBA00023329"/>
    </source>
</evidence>
<keyword evidence="6" id="KW-0812">Transmembrane</keyword>
<name>A0AAD9N8J9_9ANNE</name>
<dbReference type="GO" id="GO:0006886">
    <property type="term" value="P:intracellular protein transport"/>
    <property type="evidence" value="ECO:0007669"/>
    <property type="project" value="TreeGrafter"/>
</dbReference>
<dbReference type="PANTHER" id="PTHR13364:SF6">
    <property type="entry name" value="SPERMATOGENESIS-DEFECTIVE PROTEIN 39 HOMOLOG"/>
    <property type="match status" value="1"/>
</dbReference>